<dbReference type="Proteomes" id="UP000178636">
    <property type="component" value="Unassembled WGS sequence"/>
</dbReference>
<keyword evidence="4 7" id="KW-0812">Transmembrane</keyword>
<evidence type="ECO:0000256" key="1">
    <source>
        <dbReference type="ARBA" id="ARBA00004141"/>
    </source>
</evidence>
<name>A0A1G2DFB8_9BACT</name>
<dbReference type="PANTHER" id="PTHR31585:SF0">
    <property type="entry name" value="FOLATE-BIOPTERIN TRANSPORTER 1, CHLOROPLASTIC"/>
    <property type="match status" value="1"/>
</dbReference>
<evidence type="ECO:0000256" key="7">
    <source>
        <dbReference type="SAM" id="Phobius"/>
    </source>
</evidence>
<feature type="transmembrane region" description="Helical" evidence="7">
    <location>
        <begin position="305"/>
        <end position="329"/>
    </location>
</feature>
<keyword evidence="5 7" id="KW-1133">Transmembrane helix</keyword>
<dbReference type="Pfam" id="PF03092">
    <property type="entry name" value="BT1"/>
    <property type="match status" value="2"/>
</dbReference>
<dbReference type="SUPFAM" id="SSF103473">
    <property type="entry name" value="MFS general substrate transporter"/>
    <property type="match status" value="1"/>
</dbReference>
<feature type="transmembrane region" description="Helical" evidence="7">
    <location>
        <begin position="249"/>
        <end position="267"/>
    </location>
</feature>
<evidence type="ECO:0000313" key="8">
    <source>
        <dbReference type="EMBL" id="OGZ12347.1"/>
    </source>
</evidence>
<dbReference type="InterPro" id="IPR036259">
    <property type="entry name" value="MFS_trans_sf"/>
</dbReference>
<evidence type="ECO:0000256" key="3">
    <source>
        <dbReference type="ARBA" id="ARBA00022448"/>
    </source>
</evidence>
<protein>
    <recommendedName>
        <fullName evidence="10">Folate-biopterin transporter</fullName>
    </recommendedName>
</protein>
<feature type="transmembrane region" description="Helical" evidence="7">
    <location>
        <begin position="439"/>
        <end position="458"/>
    </location>
</feature>
<dbReference type="PANTHER" id="PTHR31585">
    <property type="entry name" value="FOLATE-BIOPTERIN TRANSPORTER 1, CHLOROPLASTIC"/>
    <property type="match status" value="1"/>
</dbReference>
<comment type="subcellular location">
    <subcellularLocation>
        <location evidence="1">Membrane</location>
        <topology evidence="1">Multi-pass membrane protein</topology>
    </subcellularLocation>
</comment>
<feature type="transmembrane region" description="Helical" evidence="7">
    <location>
        <begin position="488"/>
        <end position="510"/>
    </location>
</feature>
<feature type="transmembrane region" description="Helical" evidence="7">
    <location>
        <begin position="194"/>
        <end position="212"/>
    </location>
</feature>
<organism evidence="8 9">
    <name type="scientific">Candidatus Lloydbacteria bacterium RIFCSPHIGHO2_02_FULL_54_17</name>
    <dbReference type="NCBI Taxonomy" id="1798664"/>
    <lineage>
        <taxon>Bacteria</taxon>
        <taxon>Candidatus Lloydiibacteriota</taxon>
    </lineage>
</organism>
<keyword evidence="3" id="KW-0813">Transport</keyword>
<feature type="transmembrane region" description="Helical" evidence="7">
    <location>
        <begin position="368"/>
        <end position="391"/>
    </location>
</feature>
<dbReference type="InterPro" id="IPR039309">
    <property type="entry name" value="BT1"/>
</dbReference>
<evidence type="ECO:0000313" key="9">
    <source>
        <dbReference type="Proteomes" id="UP000178636"/>
    </source>
</evidence>
<evidence type="ECO:0000256" key="6">
    <source>
        <dbReference type="ARBA" id="ARBA00023136"/>
    </source>
</evidence>
<feature type="transmembrane region" description="Helical" evidence="7">
    <location>
        <begin position="29"/>
        <end position="52"/>
    </location>
</feature>
<dbReference type="GO" id="GO:0016020">
    <property type="term" value="C:membrane"/>
    <property type="evidence" value="ECO:0007669"/>
    <property type="project" value="UniProtKB-SubCell"/>
</dbReference>
<proteinExistence type="inferred from homology"/>
<evidence type="ECO:0008006" key="10">
    <source>
        <dbReference type="Google" id="ProtNLM"/>
    </source>
</evidence>
<feature type="transmembrane region" description="Helical" evidence="7">
    <location>
        <begin position="97"/>
        <end position="118"/>
    </location>
</feature>
<keyword evidence="6 7" id="KW-0472">Membrane</keyword>
<sequence length="522" mass="56428">MSLGHYLVSAKNILAETLLTPLRSLRWRYVPLLLIYFAYGVSGITGIADTFWVKKELNVSPEDLAIIGFWLTLPWTIKMVFGQLVDSFPILGSPRRSYVVLAATMMAGSYLLMAGLAGKWPTVTALASPLALYYAAGLLAAFAFVLQDVVADAMTVEVATRTKTVTEMDEVFIRDVLPAELESELKVIQHLGRLALSLGAFLVAGLGGWLAQVWSYESVFLLGLIVPAVSLIGIATVKLETPPTMPVNWTVLGGGLCYAAFVIAMGLGKVPYGKEIVFCVSLAVVIYLFRSVVRDLPKDVIKKIIAAGIIIFIYRAMPSSGAGASWWQIDVLGFDESFMGVLQQLSAGLGLLGLWLAAAWVKKKPIAYVLAVLTVVGFLLALPTIGMFYGLHHFTEAHFGFGARTIALVDVAAYSPFMYLSMVPMLGLVAIYAPRGNAATWFALAASFMNLALSAAQLGTKYLNQIWVVRQEKVDAAGVTVPADYSELGVLMIVVNVIGLVLPLLVIWIFGRKVGSESRTDA</sequence>
<reference evidence="8 9" key="1">
    <citation type="journal article" date="2016" name="Nat. Commun.">
        <title>Thousands of microbial genomes shed light on interconnected biogeochemical processes in an aquifer system.</title>
        <authorList>
            <person name="Anantharaman K."/>
            <person name="Brown C.T."/>
            <person name="Hug L.A."/>
            <person name="Sharon I."/>
            <person name="Castelle C.J."/>
            <person name="Probst A.J."/>
            <person name="Thomas B.C."/>
            <person name="Singh A."/>
            <person name="Wilkins M.J."/>
            <person name="Karaoz U."/>
            <person name="Brodie E.L."/>
            <person name="Williams K.H."/>
            <person name="Hubbard S.S."/>
            <person name="Banfield J.F."/>
        </authorList>
    </citation>
    <scope>NUCLEOTIDE SEQUENCE [LARGE SCALE GENOMIC DNA]</scope>
</reference>
<dbReference type="AlphaFoldDB" id="A0A1G2DFB8"/>
<feature type="transmembrane region" description="Helical" evidence="7">
    <location>
        <begin position="130"/>
        <end position="151"/>
    </location>
</feature>
<feature type="transmembrane region" description="Helical" evidence="7">
    <location>
        <begin position="218"/>
        <end position="237"/>
    </location>
</feature>
<dbReference type="EMBL" id="MHLO01000020">
    <property type="protein sequence ID" value="OGZ12347.1"/>
    <property type="molecule type" value="Genomic_DNA"/>
</dbReference>
<evidence type="ECO:0000256" key="5">
    <source>
        <dbReference type="ARBA" id="ARBA00022989"/>
    </source>
</evidence>
<gene>
    <name evidence="8" type="ORF">A3C93_03475</name>
</gene>
<feature type="transmembrane region" description="Helical" evidence="7">
    <location>
        <begin position="341"/>
        <end position="361"/>
    </location>
</feature>
<accession>A0A1G2DFB8</accession>
<comment type="caution">
    <text evidence="8">The sequence shown here is derived from an EMBL/GenBank/DDBJ whole genome shotgun (WGS) entry which is preliminary data.</text>
</comment>
<comment type="similarity">
    <text evidence="2">Belongs to the major facilitator superfamily. Folate-biopterin transporter (TC 2.A.71) family.</text>
</comment>
<feature type="transmembrane region" description="Helical" evidence="7">
    <location>
        <begin position="64"/>
        <end position="85"/>
    </location>
</feature>
<dbReference type="STRING" id="1798664.A3C93_03475"/>
<feature type="transmembrane region" description="Helical" evidence="7">
    <location>
        <begin position="273"/>
        <end position="293"/>
    </location>
</feature>
<feature type="transmembrane region" description="Helical" evidence="7">
    <location>
        <begin position="411"/>
        <end position="432"/>
    </location>
</feature>
<evidence type="ECO:0000256" key="2">
    <source>
        <dbReference type="ARBA" id="ARBA00007015"/>
    </source>
</evidence>
<evidence type="ECO:0000256" key="4">
    <source>
        <dbReference type="ARBA" id="ARBA00022692"/>
    </source>
</evidence>